<gene>
    <name evidence="4" type="ORF">BE08_16295</name>
</gene>
<dbReference type="NCBIfam" id="TIGR00075">
    <property type="entry name" value="hypD"/>
    <property type="match status" value="1"/>
</dbReference>
<keyword evidence="2" id="KW-0479">Metal-binding</keyword>
<dbReference type="PANTHER" id="PTHR30149:SF0">
    <property type="entry name" value="HYDROGENASE MATURATION FACTOR HYPD"/>
    <property type="match status" value="1"/>
</dbReference>
<name>A0A150PBB5_SORCE</name>
<evidence type="ECO:0000256" key="2">
    <source>
        <dbReference type="ARBA" id="ARBA00022723"/>
    </source>
</evidence>
<keyword evidence="3" id="KW-0408">Iron</keyword>
<evidence type="ECO:0000313" key="4">
    <source>
        <dbReference type="EMBL" id="KYF52911.1"/>
    </source>
</evidence>
<dbReference type="GO" id="GO:0070025">
    <property type="term" value="F:carbon monoxide binding"/>
    <property type="evidence" value="ECO:0007669"/>
    <property type="project" value="TreeGrafter"/>
</dbReference>
<dbReference type="Pfam" id="PF01924">
    <property type="entry name" value="HypD"/>
    <property type="match status" value="1"/>
</dbReference>
<evidence type="ECO:0000313" key="5">
    <source>
        <dbReference type="Proteomes" id="UP000075420"/>
    </source>
</evidence>
<dbReference type="PANTHER" id="PTHR30149">
    <property type="entry name" value="HYDROGENASE PROTEIN ASSEMBLY PROTEIN HYPD"/>
    <property type="match status" value="1"/>
</dbReference>
<evidence type="ECO:0000256" key="3">
    <source>
        <dbReference type="ARBA" id="ARBA00023004"/>
    </source>
</evidence>
<dbReference type="AlphaFoldDB" id="A0A150PBB5"/>
<reference evidence="4 5" key="1">
    <citation type="submission" date="2014-02" db="EMBL/GenBank/DDBJ databases">
        <title>The small core and large imbalanced accessory genome model reveals a collaborative survival strategy of Sorangium cellulosum strains in nature.</title>
        <authorList>
            <person name="Han K."/>
            <person name="Peng R."/>
            <person name="Blom J."/>
            <person name="Li Y.-Z."/>
        </authorList>
    </citation>
    <scope>NUCLEOTIDE SEQUENCE [LARGE SCALE GENOMIC DNA]</scope>
    <source>
        <strain evidence="4 5">So0157-25</strain>
    </source>
</reference>
<dbReference type="Proteomes" id="UP000075420">
    <property type="component" value="Unassembled WGS sequence"/>
</dbReference>
<dbReference type="Gene3D" id="6.10.20.100">
    <property type="match status" value="1"/>
</dbReference>
<dbReference type="GO" id="GO:0005506">
    <property type="term" value="F:iron ion binding"/>
    <property type="evidence" value="ECO:0007669"/>
    <property type="project" value="TreeGrafter"/>
</dbReference>
<comment type="caution">
    <text evidence="4">The sequence shown here is derived from an EMBL/GenBank/DDBJ whole genome shotgun (WGS) entry which is preliminary data.</text>
</comment>
<dbReference type="PIRSF" id="PIRSF005622">
    <property type="entry name" value="Hydrgn_mat_hypD"/>
    <property type="match status" value="1"/>
</dbReference>
<dbReference type="InterPro" id="IPR002780">
    <property type="entry name" value="Hyd_form_HypD"/>
</dbReference>
<evidence type="ECO:0000256" key="1">
    <source>
        <dbReference type="ARBA" id="ARBA00007888"/>
    </source>
</evidence>
<protein>
    <submittedName>
        <fullName evidence="4">Hydrogenase formation protein HupD</fullName>
    </submittedName>
</protein>
<proteinExistence type="inferred from homology"/>
<dbReference type="Gene3D" id="3.40.50.11740">
    <property type="entry name" value="HypD, alpha/beta domain 2"/>
    <property type="match status" value="2"/>
</dbReference>
<comment type="similarity">
    <text evidence="1">Belongs to the HypD family.</text>
</comment>
<dbReference type="InterPro" id="IPR042244">
    <property type="entry name" value="HypD_2_sf"/>
</dbReference>
<accession>A0A150PBB5</accession>
<dbReference type="EMBL" id="JELY01002336">
    <property type="protein sequence ID" value="KYF52911.1"/>
    <property type="molecule type" value="Genomic_DNA"/>
</dbReference>
<dbReference type="GO" id="GO:0051604">
    <property type="term" value="P:protein maturation"/>
    <property type="evidence" value="ECO:0007669"/>
    <property type="project" value="TreeGrafter"/>
</dbReference>
<organism evidence="4 5">
    <name type="scientific">Sorangium cellulosum</name>
    <name type="common">Polyangium cellulosum</name>
    <dbReference type="NCBI Taxonomy" id="56"/>
    <lineage>
        <taxon>Bacteria</taxon>
        <taxon>Pseudomonadati</taxon>
        <taxon>Myxococcota</taxon>
        <taxon>Polyangia</taxon>
        <taxon>Polyangiales</taxon>
        <taxon>Polyangiaceae</taxon>
        <taxon>Sorangium</taxon>
    </lineage>
</organism>
<sequence length="392" mass="42913">MRFVDEYRDARRVGPYVEAIRRAVSRPWSIMEVCGGQTHAIVRFGLDELLPPEISLLHGPGCPVCVTPIELIDRALDIASRREVTFCSFGDMLRVPGSSDDLFAVKSRGGDVRVVYSPLDALALAERLPEREVVFFAVGFETTAPANAMAVFEARRRGVRNFSLLVSHVLVPPAMEVILRAPDRRVDGFLAAGHVCTVMGVDAYRPLAAEHRVPIVVTGFEPVDILQGILLCVRQLEEGRAEVENQYARSVREAGNEAAQRMIREVFEVVPRTWRGIGPIARSGLGLRAPYADHDAERRWAPSGGPEPRMVDPRMVDPGSGCRAPPGDAEPRMLDTCKSGLVLQGIIKPPDCPAFGTRCTPETPLGATMVSAEGACAAYYRYRRADPPCGSR</sequence>
<dbReference type="GO" id="GO:0051539">
    <property type="term" value="F:4 iron, 4 sulfur cluster binding"/>
    <property type="evidence" value="ECO:0007669"/>
    <property type="project" value="TreeGrafter"/>
</dbReference>
<dbReference type="InterPro" id="IPR042243">
    <property type="entry name" value="HypD_1"/>
</dbReference>